<keyword evidence="2" id="KW-1185">Reference proteome</keyword>
<comment type="caution">
    <text evidence="1">The sequence shown here is derived from an EMBL/GenBank/DDBJ whole genome shotgun (WGS) entry which is preliminary data.</text>
</comment>
<dbReference type="Proteomes" id="UP001221328">
    <property type="component" value="Unassembled WGS sequence"/>
</dbReference>
<dbReference type="EMBL" id="JAQOSK010000012">
    <property type="protein sequence ID" value="MDC2958546.1"/>
    <property type="molecule type" value="Genomic_DNA"/>
</dbReference>
<protein>
    <submittedName>
        <fullName evidence="1">Uncharacterized protein</fullName>
    </submittedName>
</protein>
<sequence>MADERRSEILDHLKDQHGLAQVTMAWVRNRYDTSWDKLSRPRADAIAAWLKSQGVIHQPAELPSRETERVLLYSQFTNIGIVMAAARGEGFFESKPEGALLMLQGYAASLAKQQSNRVTEGALIE</sequence>
<accession>A0ABT5G1G6</accession>
<gene>
    <name evidence="1" type="ORF">PO587_29290</name>
</gene>
<evidence type="ECO:0000313" key="1">
    <source>
        <dbReference type="EMBL" id="MDC2958546.1"/>
    </source>
</evidence>
<proteinExistence type="predicted"/>
<name>A0ABT5G1G6_9ACTN</name>
<reference evidence="1 2" key="1">
    <citation type="journal article" date="2015" name="Int. J. Syst. Evol. Microbiol.">
        <title>Streptomyces gilvifuscus sp. nov., an actinomycete that produces antibacterial compounds isolated from soil.</title>
        <authorList>
            <person name="Nguyen T.M."/>
            <person name="Kim J."/>
        </authorList>
    </citation>
    <scope>NUCLEOTIDE SEQUENCE [LARGE SCALE GENOMIC DNA]</scope>
    <source>
        <strain evidence="1 2">T113</strain>
    </source>
</reference>
<dbReference type="RefSeq" id="WP_272177293.1">
    <property type="nucleotide sequence ID" value="NZ_JAQOSK010000012.1"/>
</dbReference>
<organism evidence="1 2">
    <name type="scientific">Streptomyces gilvifuscus</name>
    <dbReference type="NCBI Taxonomy" id="1550617"/>
    <lineage>
        <taxon>Bacteria</taxon>
        <taxon>Bacillati</taxon>
        <taxon>Actinomycetota</taxon>
        <taxon>Actinomycetes</taxon>
        <taxon>Kitasatosporales</taxon>
        <taxon>Streptomycetaceae</taxon>
        <taxon>Streptomyces</taxon>
    </lineage>
</organism>
<evidence type="ECO:0000313" key="2">
    <source>
        <dbReference type="Proteomes" id="UP001221328"/>
    </source>
</evidence>